<dbReference type="RefSeq" id="WP_286594517.1">
    <property type="nucleotide sequence ID" value="NZ_JACANB010000013.1"/>
</dbReference>
<comment type="caution">
    <text evidence="1">The sequence shown here is derived from an EMBL/GenBank/DDBJ whole genome shotgun (WGS) entry which is preliminary data.</text>
</comment>
<gene>
    <name evidence="1" type="ORF">HX099_11450</name>
</gene>
<dbReference type="EMBL" id="JACANB010000013">
    <property type="protein sequence ID" value="MDM1697266.1"/>
    <property type="molecule type" value="Genomic_DNA"/>
</dbReference>
<evidence type="ECO:0000313" key="2">
    <source>
        <dbReference type="Proteomes" id="UP001173465"/>
    </source>
</evidence>
<sequence>MSLDQPKVFKVLHQPHSITQYHPKAVEDILWPCLRFAISLQAKADQDLNLFERTLLRLLAEGGSDLQQLSQQMGLMNEEGEHSSLADFISLKLQQLDLITDRLRLTHEGEQVLDKINSAQTRVIGATVYFDLINNCWLPVISRGELSSINAEQTSSGLIEFAQGSVGNIKQIKALPLLSESATEKAPDERDVLDIIKRSRQQNKKLTASSGRSRNDGFVTSSGTISVNSDGELVYLHCYAFSVAGTNTFYVSDGFRSTTQDRFTRGFNSNRIRQSNASIKTAYERLYQKSRRTHQLQAMQESKSLSRLYQALTEKKVKNAIDQAEYENNLSSFVSTSYREIEQILAECYAFSKLDSCISEMATDPQRNADLAKNIASKLGFELSDGKLVNNLLNVNKGSIAHLKAEQPVMSPLIFCHLLAARNNDQQPMAKLATEYPELLSDVAKLRRWRNPIDHADLKAIRNELSLEQIKFIYQLVEKVREILSAWLKDNNNQVPEQNVPNWHKDDMRSQASHKLDSYFGLIRSRMSEHVYKGLFDALVLANLVDARDRTNALAGALQHALYQASQALDVDEAKSIESVIRQLEDLGAESITKSNLHKVQQALNGSNATLGANFMAFWAQITDQQQKEFRPTEMFVKAVDSLNKIRGHSGPILGQHENLNEIEKVVFKLIKRLMEQYCG</sequence>
<accession>A0AAW7DTX3</accession>
<dbReference type="Proteomes" id="UP001173465">
    <property type="component" value="Unassembled WGS sequence"/>
</dbReference>
<organism evidence="1 2">
    <name type="scientific">Thiopseudomonas alkaliphila</name>
    <dbReference type="NCBI Taxonomy" id="1697053"/>
    <lineage>
        <taxon>Bacteria</taxon>
        <taxon>Pseudomonadati</taxon>
        <taxon>Pseudomonadota</taxon>
        <taxon>Gammaproteobacteria</taxon>
        <taxon>Pseudomonadales</taxon>
        <taxon>Pseudomonadaceae</taxon>
        <taxon>Thiopseudomonas</taxon>
    </lineage>
</organism>
<reference evidence="1" key="2">
    <citation type="journal article" date="2022" name="Sci. Total Environ.">
        <title>Prevalence, transmission, and molecular epidemiology of tet(X)-positive bacteria among humans, animals, and environmental niches in China: An epidemiological, and genomic-based study.</title>
        <authorList>
            <person name="Dong N."/>
            <person name="Zeng Y."/>
            <person name="Cai C."/>
            <person name="Sun C."/>
            <person name="Lu J."/>
            <person name="Liu C."/>
            <person name="Zhou H."/>
            <person name="Sun Q."/>
            <person name="Shu L."/>
            <person name="Wang H."/>
            <person name="Wang Y."/>
            <person name="Wang S."/>
            <person name="Wu C."/>
            <person name="Chan E.W."/>
            <person name="Chen G."/>
            <person name="Shen Z."/>
            <person name="Chen S."/>
            <person name="Zhang R."/>
        </authorList>
    </citation>
    <scope>NUCLEOTIDE SEQUENCE</scope>
    <source>
        <strain evidence="1">DF46-2-2</strain>
    </source>
</reference>
<name>A0AAW7DTX3_9GAMM</name>
<proteinExistence type="predicted"/>
<evidence type="ECO:0000313" key="1">
    <source>
        <dbReference type="EMBL" id="MDM1697266.1"/>
    </source>
</evidence>
<protein>
    <submittedName>
        <fullName evidence="1">Uncharacterized protein</fullName>
    </submittedName>
</protein>
<dbReference type="AlphaFoldDB" id="A0AAW7DTX3"/>
<reference evidence="1" key="1">
    <citation type="submission" date="2020-06" db="EMBL/GenBank/DDBJ databases">
        <authorList>
            <person name="Dong N."/>
        </authorList>
    </citation>
    <scope>NUCLEOTIDE SEQUENCE</scope>
    <source>
        <strain evidence="1">DF46-2-2</strain>
    </source>
</reference>